<dbReference type="KEGG" id="nte:NEUTE1DRAFT105626"/>
<dbReference type="VEuPathDB" id="FungiDB:NEUTE1DRAFT_105626"/>
<dbReference type="HOGENOM" id="CLU_1907242_0_0_1"/>
<reference evidence="2" key="1">
    <citation type="journal article" date="2011" name="Genetics">
        <title>Massive changes in genome architecture accompany the transition to self-fertility in the filamentous fungus Neurospora tetrasperma.</title>
        <authorList>
            <person name="Ellison C.E."/>
            <person name="Stajich J.E."/>
            <person name="Jacobson D.J."/>
            <person name="Natvig D.O."/>
            <person name="Lapidus A."/>
            <person name="Foster B."/>
            <person name="Aerts A."/>
            <person name="Riley R."/>
            <person name="Lindquist E.A."/>
            <person name="Grigoriev I.V."/>
            <person name="Taylor J.W."/>
        </authorList>
    </citation>
    <scope>NUCLEOTIDE SEQUENCE [LARGE SCALE GENOMIC DNA]</scope>
    <source>
        <strain evidence="2">FGSC 2508 / P0657</strain>
    </source>
</reference>
<evidence type="ECO:0000313" key="1">
    <source>
        <dbReference type="EMBL" id="EGO52650.1"/>
    </source>
</evidence>
<evidence type="ECO:0000313" key="2">
    <source>
        <dbReference type="Proteomes" id="UP000008065"/>
    </source>
</evidence>
<dbReference type="Proteomes" id="UP000008065">
    <property type="component" value="Unassembled WGS sequence"/>
</dbReference>
<sequence>MQTGCTPWPSRVRGGMPSHVSAFIVQLPPPLPLTTTSSQNDLNLWVESYAALLHCHGNRPKNCRTWAAWASFLSDDVRCKNIEAALQAGERGEEQSSRWTRINLVRG</sequence>
<accession>F8N403</accession>
<name>F8N403_NEUT8</name>
<dbReference type="AlphaFoldDB" id="F8N403"/>
<dbReference type="RefSeq" id="XP_009856290.1">
    <property type="nucleotide sequence ID" value="XM_009857988.1"/>
</dbReference>
<gene>
    <name evidence="1" type="ORF">NEUTE1DRAFT_105626</name>
</gene>
<organism evidence="1 2">
    <name type="scientific">Neurospora tetrasperma (strain FGSC 2508 / ATCC MYA-4615 / P0657)</name>
    <dbReference type="NCBI Taxonomy" id="510951"/>
    <lineage>
        <taxon>Eukaryota</taxon>
        <taxon>Fungi</taxon>
        <taxon>Dikarya</taxon>
        <taxon>Ascomycota</taxon>
        <taxon>Pezizomycotina</taxon>
        <taxon>Sordariomycetes</taxon>
        <taxon>Sordariomycetidae</taxon>
        <taxon>Sordariales</taxon>
        <taxon>Sordariaceae</taxon>
        <taxon>Neurospora</taxon>
    </lineage>
</organism>
<protein>
    <submittedName>
        <fullName evidence="1">Uncharacterized protein</fullName>
    </submittedName>
</protein>
<proteinExistence type="predicted"/>
<dbReference type="OrthoDB" id="10508093at2759"/>
<keyword evidence="2" id="KW-1185">Reference proteome</keyword>
<dbReference type="EMBL" id="GL891382">
    <property type="protein sequence ID" value="EGO52650.1"/>
    <property type="molecule type" value="Genomic_DNA"/>
</dbReference>
<dbReference type="GeneID" id="20822199"/>